<name>A0AAU8GNC0_9CAUD</name>
<sequence>MRVGFPLASPISPLESQGIATSWLLGGSFRVILKVSFRRVFEYVSAYRQLRFPLWRWSPPFS</sequence>
<accession>A0AAU8GNC0</accession>
<evidence type="ECO:0000313" key="1">
    <source>
        <dbReference type="EMBL" id="XCH42487.1"/>
    </source>
</evidence>
<proteinExistence type="predicted"/>
<protein>
    <submittedName>
        <fullName evidence="1">Uncharacterized protein</fullName>
    </submittedName>
</protein>
<dbReference type="EMBL" id="PP810247">
    <property type="protein sequence ID" value="XCH42487.1"/>
    <property type="molecule type" value="Genomic_DNA"/>
</dbReference>
<organism evidence="1">
    <name type="scientific">Salmonella phage PMBT37</name>
    <dbReference type="NCBI Taxonomy" id="3153515"/>
    <lineage>
        <taxon>Viruses</taxon>
        <taxon>Duplodnaviria</taxon>
        <taxon>Heunggongvirae</taxon>
        <taxon>Uroviricota</taxon>
        <taxon>Caudoviricetes</taxon>
    </lineage>
</organism>
<reference evidence="1" key="1">
    <citation type="submission" date="2024-05" db="EMBL/GenBank/DDBJ databases">
        <title>This phage originates from the Bacteriophage catalogue of the Bacteriophage Competence Centre, Department of Microbiology und Biotechnology, Max Rubner-Institut, Kiel, Germany.</title>
        <authorList>
            <person name="Sprotte S."/>
            <person name="Brinks E."/>
        </authorList>
    </citation>
    <scope>NUCLEOTIDE SEQUENCE</scope>
</reference>